<evidence type="ECO:0000313" key="14">
    <source>
        <dbReference type="Proteomes" id="UP001303115"/>
    </source>
</evidence>
<dbReference type="GO" id="GO:0009251">
    <property type="term" value="P:glucan catabolic process"/>
    <property type="evidence" value="ECO:0007669"/>
    <property type="project" value="TreeGrafter"/>
</dbReference>
<feature type="chain" id="PRO_5042937800" description="glucan 1,3-beta-glucosidase" evidence="11">
    <location>
        <begin position="20"/>
        <end position="372"/>
    </location>
</feature>
<dbReference type="EMBL" id="MU854631">
    <property type="protein sequence ID" value="KAK4032250.1"/>
    <property type="molecule type" value="Genomic_DNA"/>
</dbReference>
<evidence type="ECO:0000256" key="11">
    <source>
        <dbReference type="SAM" id="SignalP"/>
    </source>
</evidence>
<evidence type="ECO:0000256" key="2">
    <source>
        <dbReference type="ARBA" id="ARBA00005641"/>
    </source>
</evidence>
<keyword evidence="14" id="KW-1185">Reference proteome</keyword>
<comment type="catalytic activity">
    <reaction evidence="8">
        <text>Successive hydrolysis of beta-D-glucose units from the non-reducing ends of (1-&gt;3)-beta-D-glucans, releasing alpha-glucose.</text>
        <dbReference type="EC" id="3.2.1.58"/>
    </reaction>
</comment>
<evidence type="ECO:0000256" key="1">
    <source>
        <dbReference type="ARBA" id="ARBA00004613"/>
    </source>
</evidence>
<dbReference type="GO" id="GO:0071555">
    <property type="term" value="P:cell wall organization"/>
    <property type="evidence" value="ECO:0007669"/>
    <property type="project" value="UniProtKB-KW"/>
</dbReference>
<keyword evidence="6 10" id="KW-0326">Glycosidase</keyword>
<proteinExistence type="inferred from homology"/>
<dbReference type="SUPFAM" id="SSF51445">
    <property type="entry name" value="(Trans)glycosidases"/>
    <property type="match status" value="1"/>
</dbReference>
<dbReference type="GO" id="GO:0004338">
    <property type="term" value="F:glucan exo-1,3-beta-glucosidase activity"/>
    <property type="evidence" value="ECO:0007669"/>
    <property type="project" value="UniProtKB-EC"/>
</dbReference>
<comment type="subcellular location">
    <subcellularLocation>
        <location evidence="1">Secreted</location>
    </subcellularLocation>
</comment>
<dbReference type="AlphaFoldDB" id="A0AAN6SM68"/>
<evidence type="ECO:0000256" key="6">
    <source>
        <dbReference type="ARBA" id="ARBA00023295"/>
    </source>
</evidence>
<comment type="caution">
    <text evidence="13">The sequence shown here is derived from an EMBL/GenBank/DDBJ whole genome shotgun (WGS) entry which is preliminary data.</text>
</comment>
<evidence type="ECO:0000256" key="3">
    <source>
        <dbReference type="ARBA" id="ARBA00022525"/>
    </source>
</evidence>
<feature type="signal peptide" evidence="11">
    <location>
        <begin position="1"/>
        <end position="19"/>
    </location>
</feature>
<comment type="similarity">
    <text evidence="2 10">Belongs to the glycosyl hydrolase 5 (cellulase A) family.</text>
</comment>
<accession>A0AAN6SM68</accession>
<keyword evidence="3" id="KW-0964">Secreted</keyword>
<dbReference type="InterPro" id="IPR001547">
    <property type="entry name" value="Glyco_hydro_5"/>
</dbReference>
<evidence type="ECO:0000256" key="7">
    <source>
        <dbReference type="ARBA" id="ARBA00023316"/>
    </source>
</evidence>
<keyword evidence="5 10" id="KW-0378">Hydrolase</keyword>
<evidence type="ECO:0000313" key="13">
    <source>
        <dbReference type="EMBL" id="KAK4032250.1"/>
    </source>
</evidence>
<dbReference type="PANTHER" id="PTHR31297:SF1">
    <property type="entry name" value="GLUCAN 1,3-BETA-GLUCOSIDASE I_II-RELATED"/>
    <property type="match status" value="1"/>
</dbReference>
<keyword evidence="7" id="KW-0961">Cell wall biogenesis/degradation</keyword>
<evidence type="ECO:0000256" key="10">
    <source>
        <dbReference type="RuleBase" id="RU361153"/>
    </source>
</evidence>
<dbReference type="EC" id="3.2.1.58" evidence="9"/>
<dbReference type="InterPro" id="IPR050386">
    <property type="entry name" value="Glycosyl_hydrolase_5"/>
</dbReference>
<feature type="domain" description="Glycoside hydrolase family 5" evidence="12">
    <location>
        <begin position="105"/>
        <end position="334"/>
    </location>
</feature>
<dbReference type="PANTHER" id="PTHR31297">
    <property type="entry name" value="GLUCAN ENDO-1,6-BETA-GLUCOSIDASE B"/>
    <property type="match status" value="1"/>
</dbReference>
<keyword evidence="4 11" id="KW-0732">Signal</keyword>
<name>A0AAN6SM68_9PEZI</name>
<organism evidence="13 14">
    <name type="scientific">Parachaetomium inaequale</name>
    <dbReference type="NCBI Taxonomy" id="2588326"/>
    <lineage>
        <taxon>Eukaryota</taxon>
        <taxon>Fungi</taxon>
        <taxon>Dikarya</taxon>
        <taxon>Ascomycota</taxon>
        <taxon>Pezizomycotina</taxon>
        <taxon>Sordariomycetes</taxon>
        <taxon>Sordariomycetidae</taxon>
        <taxon>Sordariales</taxon>
        <taxon>Chaetomiaceae</taxon>
        <taxon>Parachaetomium</taxon>
    </lineage>
</organism>
<evidence type="ECO:0000256" key="8">
    <source>
        <dbReference type="ARBA" id="ARBA00036824"/>
    </source>
</evidence>
<dbReference type="Gene3D" id="3.20.20.80">
    <property type="entry name" value="Glycosidases"/>
    <property type="match status" value="1"/>
</dbReference>
<dbReference type="Proteomes" id="UP001303115">
    <property type="component" value="Unassembled WGS sequence"/>
</dbReference>
<evidence type="ECO:0000256" key="5">
    <source>
        <dbReference type="ARBA" id="ARBA00022801"/>
    </source>
</evidence>
<evidence type="ECO:0000256" key="4">
    <source>
        <dbReference type="ARBA" id="ARBA00022729"/>
    </source>
</evidence>
<gene>
    <name evidence="13" type="ORF">C8A01DRAFT_50925</name>
</gene>
<sequence>MFTVLAVLSCLLGAQRVLAAPRSSSSYLDWNTFTARGVNLGGWLLQEAVIDPEFWAQYGGGAPDEWGLCPNMGPRCGPVLEERYASYIRPADIDKLAAAGINLYTGRQVEHFKSISGYAIKKHAMHVILDIHSLPGGINGMGIGKREGGFDWFHNQTALDYSYQVIEAAISFIQNSDHPQGYTLAPINEPVDNHDPTTFGTPVSLSEEGAAWVLGYFKGVLERVQRVNPNIPVMLQGGFKGAAYWSSHFDEDARIVFDLHNYYFAGRPTTSDNVPQFICDDAKVATGGSGFPVFVGEWSVQAVSNNTFASRAANLNTGLRAWEKYTRGSAYWTYRFFGNVSVDGEGVQGDYWSYETFIEQGVIDPWQGIDCV</sequence>
<evidence type="ECO:0000259" key="12">
    <source>
        <dbReference type="Pfam" id="PF00150"/>
    </source>
</evidence>
<dbReference type="GO" id="GO:0009986">
    <property type="term" value="C:cell surface"/>
    <property type="evidence" value="ECO:0007669"/>
    <property type="project" value="TreeGrafter"/>
</dbReference>
<dbReference type="InterPro" id="IPR017853">
    <property type="entry name" value="GH"/>
</dbReference>
<dbReference type="Pfam" id="PF00150">
    <property type="entry name" value="Cellulase"/>
    <property type="match status" value="1"/>
</dbReference>
<evidence type="ECO:0000256" key="9">
    <source>
        <dbReference type="ARBA" id="ARBA00038929"/>
    </source>
</evidence>
<protein>
    <recommendedName>
        <fullName evidence="9">glucan 1,3-beta-glucosidase</fullName>
        <ecNumber evidence="9">3.2.1.58</ecNumber>
    </recommendedName>
</protein>
<reference evidence="14" key="1">
    <citation type="journal article" date="2023" name="Mol. Phylogenet. Evol.">
        <title>Genome-scale phylogeny and comparative genomics of the fungal order Sordariales.</title>
        <authorList>
            <person name="Hensen N."/>
            <person name="Bonometti L."/>
            <person name="Westerberg I."/>
            <person name="Brannstrom I.O."/>
            <person name="Guillou S."/>
            <person name="Cros-Aarteil S."/>
            <person name="Calhoun S."/>
            <person name="Haridas S."/>
            <person name="Kuo A."/>
            <person name="Mondo S."/>
            <person name="Pangilinan J."/>
            <person name="Riley R."/>
            <person name="LaButti K."/>
            <person name="Andreopoulos B."/>
            <person name="Lipzen A."/>
            <person name="Chen C."/>
            <person name="Yan M."/>
            <person name="Daum C."/>
            <person name="Ng V."/>
            <person name="Clum A."/>
            <person name="Steindorff A."/>
            <person name="Ohm R.A."/>
            <person name="Martin F."/>
            <person name="Silar P."/>
            <person name="Natvig D.O."/>
            <person name="Lalanne C."/>
            <person name="Gautier V."/>
            <person name="Ament-Velasquez S.L."/>
            <person name="Kruys A."/>
            <person name="Hutchinson M.I."/>
            <person name="Powell A.J."/>
            <person name="Barry K."/>
            <person name="Miller A.N."/>
            <person name="Grigoriev I.V."/>
            <person name="Debuchy R."/>
            <person name="Gladieux P."/>
            <person name="Hiltunen Thoren M."/>
            <person name="Johannesson H."/>
        </authorList>
    </citation>
    <scope>NUCLEOTIDE SEQUENCE [LARGE SCALE GENOMIC DNA]</scope>
    <source>
        <strain evidence="14">CBS 284.82</strain>
    </source>
</reference>
<dbReference type="GO" id="GO:0005576">
    <property type="term" value="C:extracellular region"/>
    <property type="evidence" value="ECO:0007669"/>
    <property type="project" value="UniProtKB-SubCell"/>
</dbReference>